<dbReference type="EMBL" id="JAEKJY010000003">
    <property type="protein sequence ID" value="MBN8235921.1"/>
    <property type="molecule type" value="Genomic_DNA"/>
</dbReference>
<sequence length="388" mass="44585">MYINVQIAYYMIGVLLILMTIFIMATLSLKWNKKRVEKRRAQCLVRHKDYLDYVQMHLGEEDRLRTPGGSLTTFERRVLQSELVQWINRLDGVYRHRLLRLCGDLGLVEHNLKRLGSHRPLVRLDAAYHLGALRAPEATSSLLSLLYKKRVDSSSFIYARAAAQTATQLSEMGDLLRFLIENGKQDVHLTADITRESELDLTQLFITFLHEKNPKYVKLGLIGLQNSVKADLPDRIQELTKSDDRDIRMNAAKLLISSVDLSEEDVQFYLAFPDWEVRRLFAEWIGRSGLIQYIPLLSTRMEDVNWMVARASAASLVRMGDEGFEALCQLAVGNGSEHGRALAREFIEEDLKQSAAASSHVEDIMSHNHKEFLYKKYFENHQTLTNVM</sequence>
<name>A0ABS3DX70_9BACI</name>
<keyword evidence="3" id="KW-1185">Reference proteome</keyword>
<protein>
    <recommendedName>
        <fullName evidence="4">HEAT repeat domain-containing protein</fullName>
    </recommendedName>
</protein>
<accession>A0ABS3DX70</accession>
<feature type="transmembrane region" description="Helical" evidence="1">
    <location>
        <begin position="6"/>
        <end position="29"/>
    </location>
</feature>
<reference evidence="2 3" key="1">
    <citation type="submission" date="2020-12" db="EMBL/GenBank/DDBJ databases">
        <title>Oil enriched cultivation method for isolating marine PHA-producing bacteria.</title>
        <authorList>
            <person name="Zheng W."/>
            <person name="Yu S."/>
            <person name="Huang Y."/>
        </authorList>
    </citation>
    <scope>NUCLEOTIDE SEQUENCE [LARGE SCALE GENOMIC DNA]</scope>
    <source>
        <strain evidence="2 3">SY-2-6</strain>
    </source>
</reference>
<dbReference type="SMART" id="SM00567">
    <property type="entry name" value="EZ_HEAT"/>
    <property type="match status" value="2"/>
</dbReference>
<dbReference type="Pfam" id="PF03130">
    <property type="entry name" value="HEAT_PBS"/>
    <property type="match status" value="1"/>
</dbReference>
<proteinExistence type="predicted"/>
<dbReference type="Proteomes" id="UP000663970">
    <property type="component" value="Unassembled WGS sequence"/>
</dbReference>
<keyword evidence="1" id="KW-0812">Transmembrane</keyword>
<evidence type="ECO:0000256" key="1">
    <source>
        <dbReference type="SAM" id="Phobius"/>
    </source>
</evidence>
<dbReference type="Gene3D" id="1.25.10.10">
    <property type="entry name" value="Leucine-rich Repeat Variant"/>
    <property type="match status" value="1"/>
</dbReference>
<gene>
    <name evidence="2" type="ORF">JF544_11710</name>
</gene>
<dbReference type="InterPro" id="IPR016024">
    <property type="entry name" value="ARM-type_fold"/>
</dbReference>
<evidence type="ECO:0008006" key="4">
    <source>
        <dbReference type="Google" id="ProtNLM"/>
    </source>
</evidence>
<keyword evidence="1" id="KW-1133">Transmembrane helix</keyword>
<dbReference type="SUPFAM" id="SSF48371">
    <property type="entry name" value="ARM repeat"/>
    <property type="match status" value="1"/>
</dbReference>
<evidence type="ECO:0000313" key="2">
    <source>
        <dbReference type="EMBL" id="MBN8235921.1"/>
    </source>
</evidence>
<comment type="caution">
    <text evidence="2">The sequence shown here is derived from an EMBL/GenBank/DDBJ whole genome shotgun (WGS) entry which is preliminary data.</text>
</comment>
<organism evidence="2 3">
    <name type="scientific">Halobacillus kuroshimensis</name>
    <dbReference type="NCBI Taxonomy" id="302481"/>
    <lineage>
        <taxon>Bacteria</taxon>
        <taxon>Bacillati</taxon>
        <taxon>Bacillota</taxon>
        <taxon>Bacilli</taxon>
        <taxon>Bacillales</taxon>
        <taxon>Bacillaceae</taxon>
        <taxon>Halobacillus</taxon>
    </lineage>
</organism>
<dbReference type="InterPro" id="IPR011989">
    <property type="entry name" value="ARM-like"/>
</dbReference>
<evidence type="ECO:0000313" key="3">
    <source>
        <dbReference type="Proteomes" id="UP000663970"/>
    </source>
</evidence>
<keyword evidence="1" id="KW-0472">Membrane</keyword>
<dbReference type="InterPro" id="IPR004155">
    <property type="entry name" value="PBS_lyase_HEAT"/>
</dbReference>
<dbReference type="RefSeq" id="WP_206934116.1">
    <property type="nucleotide sequence ID" value="NZ_JAEKJY010000003.1"/>
</dbReference>